<reference evidence="6" key="1">
    <citation type="submission" date="2020-12" db="EMBL/GenBank/DDBJ databases">
        <title>Clostridium thailandense sp. nov., a novel acetogenic bacterium isolated from peat land soil in Thailand.</title>
        <authorList>
            <person name="Chaikitkaew S."/>
            <person name="Birkeland N.K."/>
        </authorList>
    </citation>
    <scope>NUCLEOTIDE SEQUENCE</scope>
    <source>
        <strain evidence="6">DSM 17425</strain>
    </source>
</reference>
<dbReference type="PANTHER" id="PTHR11785">
    <property type="entry name" value="AMINO ACID TRANSPORTER"/>
    <property type="match status" value="1"/>
</dbReference>
<evidence type="ECO:0000256" key="5">
    <source>
        <dbReference type="SAM" id="Phobius"/>
    </source>
</evidence>
<dbReference type="AlphaFoldDB" id="A0A934I1E4"/>
<evidence type="ECO:0000256" key="1">
    <source>
        <dbReference type="ARBA" id="ARBA00004141"/>
    </source>
</evidence>
<keyword evidence="3 5" id="KW-1133">Transmembrane helix</keyword>
<keyword evidence="4 5" id="KW-0472">Membrane</keyword>
<feature type="transmembrane region" description="Helical" evidence="5">
    <location>
        <begin position="158"/>
        <end position="179"/>
    </location>
</feature>
<dbReference type="EMBL" id="JAEEGB010000024">
    <property type="protein sequence ID" value="MBI6874307.1"/>
    <property type="molecule type" value="Genomic_DNA"/>
</dbReference>
<dbReference type="RefSeq" id="WP_211143702.1">
    <property type="nucleotide sequence ID" value="NZ_JAEEGB010000024.1"/>
</dbReference>
<dbReference type="GO" id="GO:0016020">
    <property type="term" value="C:membrane"/>
    <property type="evidence" value="ECO:0007669"/>
    <property type="project" value="UniProtKB-SubCell"/>
</dbReference>
<evidence type="ECO:0000313" key="6">
    <source>
        <dbReference type="EMBL" id="MBI6874307.1"/>
    </source>
</evidence>
<accession>A0A934I1E4</accession>
<feature type="transmembrane region" description="Helical" evidence="5">
    <location>
        <begin position="357"/>
        <end position="377"/>
    </location>
</feature>
<feature type="transmembrane region" description="Helical" evidence="5">
    <location>
        <begin position="268"/>
        <end position="292"/>
    </location>
</feature>
<dbReference type="InterPro" id="IPR050598">
    <property type="entry name" value="AminoAcid_Transporter"/>
</dbReference>
<organism evidence="6 7">
    <name type="scientific">Clostridium aciditolerans</name>
    <dbReference type="NCBI Taxonomy" id="339861"/>
    <lineage>
        <taxon>Bacteria</taxon>
        <taxon>Bacillati</taxon>
        <taxon>Bacillota</taxon>
        <taxon>Clostridia</taxon>
        <taxon>Eubacteriales</taxon>
        <taxon>Clostridiaceae</taxon>
        <taxon>Clostridium</taxon>
    </lineage>
</organism>
<dbReference type="Pfam" id="PF13520">
    <property type="entry name" value="AA_permease_2"/>
    <property type="match status" value="1"/>
</dbReference>
<comment type="caution">
    <text evidence="6">The sequence shown here is derived from an EMBL/GenBank/DDBJ whole genome shotgun (WGS) entry which is preliminary data.</text>
</comment>
<evidence type="ECO:0000256" key="3">
    <source>
        <dbReference type="ARBA" id="ARBA00022989"/>
    </source>
</evidence>
<gene>
    <name evidence="6" type="ORF">I6U51_16670</name>
</gene>
<name>A0A934I1E4_9CLOT</name>
<feature type="transmembrane region" description="Helical" evidence="5">
    <location>
        <begin position="48"/>
        <end position="70"/>
    </location>
</feature>
<feature type="transmembrane region" description="Helical" evidence="5">
    <location>
        <begin position="234"/>
        <end position="256"/>
    </location>
</feature>
<feature type="transmembrane region" description="Helical" evidence="5">
    <location>
        <begin position="389"/>
        <end position="412"/>
    </location>
</feature>
<feature type="transmembrane region" description="Helical" evidence="5">
    <location>
        <begin position="135"/>
        <end position="152"/>
    </location>
</feature>
<feature type="transmembrane region" description="Helical" evidence="5">
    <location>
        <begin position="105"/>
        <end position="128"/>
    </location>
</feature>
<dbReference type="Proteomes" id="UP000622687">
    <property type="component" value="Unassembled WGS sequence"/>
</dbReference>
<evidence type="ECO:0000256" key="4">
    <source>
        <dbReference type="ARBA" id="ARBA00023136"/>
    </source>
</evidence>
<evidence type="ECO:0000256" key="2">
    <source>
        <dbReference type="ARBA" id="ARBA00022692"/>
    </source>
</evidence>
<feature type="transmembrane region" description="Helical" evidence="5">
    <location>
        <begin position="330"/>
        <end position="351"/>
    </location>
</feature>
<feature type="transmembrane region" description="Helical" evidence="5">
    <location>
        <begin position="186"/>
        <end position="210"/>
    </location>
</feature>
<dbReference type="PANTHER" id="PTHR11785:SF512">
    <property type="entry name" value="SOBREMESA, ISOFORM B"/>
    <property type="match status" value="1"/>
</dbReference>
<dbReference type="Gene3D" id="1.20.1740.10">
    <property type="entry name" value="Amino acid/polyamine transporter I"/>
    <property type="match status" value="1"/>
</dbReference>
<evidence type="ECO:0000313" key="7">
    <source>
        <dbReference type="Proteomes" id="UP000622687"/>
    </source>
</evidence>
<feature type="transmembrane region" description="Helical" evidence="5">
    <location>
        <begin position="418"/>
        <end position="435"/>
    </location>
</feature>
<protein>
    <submittedName>
        <fullName evidence="6">Amino acid permease</fullName>
    </submittedName>
</protein>
<sequence>MQTETGKNGTKIKKQLGFAQTLTIVIGIVIGSGVFFKPSIVFKSAGAPGLGILAWVVGGIITMAAGLTVAELGAAIPKTGGLFAYLKELYGEKCSFLLGWVQTVIYYPGTLAALAIVFVTQATFFIPMSDFNQKILAVFIAAMLTGANIISTEFGGKIQFVSTIAKMLPIFIIIIFGLIKGTVHEFTPVVGSVSTATGFGAAILGTLWAYDGWVSVGNVAGEIDNPAKNLPKSIVGGLSIVMIAYIGINLAVINVLPMESVIASKKAASDVAVVLFGTGGAAFIAAGIMISIFGAMNAYILTGARVPLAMAQDGAVPFRSFFRKLSKSGTPINALIFQFVLSIAYIFTGSFDMLTNLVVFVLWIFFVLAVAGVFILRKKHQHLERPYKVPLYPLTPIIGIVGGVYILISTVFTDTKNALCGIIVTLIGVPVYMYISKKQKQL</sequence>
<feature type="transmembrane region" description="Helical" evidence="5">
    <location>
        <begin position="16"/>
        <end position="36"/>
    </location>
</feature>
<keyword evidence="2 5" id="KW-0812">Transmembrane</keyword>
<proteinExistence type="predicted"/>
<dbReference type="GO" id="GO:0015179">
    <property type="term" value="F:L-amino acid transmembrane transporter activity"/>
    <property type="evidence" value="ECO:0007669"/>
    <property type="project" value="TreeGrafter"/>
</dbReference>
<dbReference type="InterPro" id="IPR002293">
    <property type="entry name" value="AA/rel_permease1"/>
</dbReference>
<keyword evidence="7" id="KW-1185">Reference proteome</keyword>
<comment type="subcellular location">
    <subcellularLocation>
        <location evidence="1">Membrane</location>
        <topology evidence="1">Multi-pass membrane protein</topology>
    </subcellularLocation>
</comment>
<dbReference type="PIRSF" id="PIRSF006060">
    <property type="entry name" value="AA_transporter"/>
    <property type="match status" value="1"/>
</dbReference>